<sequence>MPSPIEQSLSALLPTTNLLPALLVSTASALLAQSKQAAPKLKTEEEIARTYTCCHIACERLTNKLALDIGKINPPCGPRVYKKLYGYLDGVLATGRLSQPATPSTRRVVDVVKPSTPASAVTKEKRAGRPSQTPTLSAKRKRQGELTEQVTVPADMAQLSQHLCRSMKLPEATPHMYAGLESAWPSLSIEEVPEDTVTTSKRQRKLSAKAEALQVKSTKLTVDTGKVPLLVVAMFHSTITQLRDAEVTTDEAEDIFGEVLSFLRDKDEELAEAVYDDNYAEIAASIATLSDSLQSLPFWQTWFDNIPQLSNNIIEENADDHDDDTLIPRAKPYKTPLRRREKHAQGDSEIPGPAGLLPGLGTMFQPAVDWLSDERRADYAKWQRGILQEIAAIEQEA</sequence>
<evidence type="ECO:0000256" key="2">
    <source>
        <dbReference type="ARBA" id="ARBA00010840"/>
    </source>
</evidence>
<evidence type="ECO:0000256" key="6">
    <source>
        <dbReference type="SAM" id="MobiDB-lite"/>
    </source>
</evidence>
<dbReference type="OrthoDB" id="5367324at2759"/>
<dbReference type="AlphaFoldDB" id="A0A6H0XX68"/>
<name>A0A6H0XX68_9PEZI</name>
<feature type="region of interest" description="Disordered" evidence="6">
    <location>
        <begin position="335"/>
        <end position="358"/>
    </location>
</feature>
<reference evidence="9 10" key="1">
    <citation type="journal article" date="2016" name="Sci. Rep.">
        <title>Peltaster fructicola genome reveals evolution from an invasive phytopathogen to an ectophytic parasite.</title>
        <authorList>
            <person name="Xu C."/>
            <person name="Chen H."/>
            <person name="Gleason M.L."/>
            <person name="Xu J.R."/>
            <person name="Liu H."/>
            <person name="Zhang R."/>
            <person name="Sun G."/>
        </authorList>
    </citation>
    <scope>NUCLEOTIDE SEQUENCE [LARGE SCALE GENOMIC DNA]</scope>
    <source>
        <strain evidence="9 10">LNHT1506</strain>
    </source>
</reference>
<dbReference type="GO" id="GO:0003677">
    <property type="term" value="F:DNA binding"/>
    <property type="evidence" value="ECO:0007669"/>
    <property type="project" value="UniProtKB-KW"/>
</dbReference>
<evidence type="ECO:0000256" key="7">
    <source>
        <dbReference type="SAM" id="SignalP"/>
    </source>
</evidence>
<gene>
    <name evidence="9" type="ORF">AMS68_004537</name>
</gene>
<evidence type="ECO:0000313" key="9">
    <source>
        <dbReference type="EMBL" id="QIW99019.1"/>
    </source>
</evidence>
<feature type="region of interest" description="Disordered" evidence="6">
    <location>
        <begin position="113"/>
        <end position="146"/>
    </location>
</feature>
<comment type="subcellular location">
    <subcellularLocation>
        <location evidence="1">Nucleus</location>
    </subcellularLocation>
</comment>
<organism evidence="9 10">
    <name type="scientific">Peltaster fructicola</name>
    <dbReference type="NCBI Taxonomy" id="286661"/>
    <lineage>
        <taxon>Eukaryota</taxon>
        <taxon>Fungi</taxon>
        <taxon>Dikarya</taxon>
        <taxon>Ascomycota</taxon>
        <taxon>Pezizomycotina</taxon>
        <taxon>Dothideomycetes</taxon>
        <taxon>Dothideomycetes incertae sedis</taxon>
        <taxon>Peltaster</taxon>
    </lineage>
</organism>
<evidence type="ECO:0000256" key="3">
    <source>
        <dbReference type="ARBA" id="ARBA00022705"/>
    </source>
</evidence>
<evidence type="ECO:0000256" key="1">
    <source>
        <dbReference type="ARBA" id="ARBA00004123"/>
    </source>
</evidence>
<keyword evidence="7" id="KW-0732">Signal</keyword>
<comment type="similarity">
    <text evidence="2">Belongs to the ORC6 family.</text>
</comment>
<feature type="chain" id="PRO_5026140160" description="ORC6 first cyclin-like domain-containing protein" evidence="7">
    <location>
        <begin position="30"/>
        <end position="397"/>
    </location>
</feature>
<evidence type="ECO:0000256" key="5">
    <source>
        <dbReference type="ARBA" id="ARBA00023242"/>
    </source>
</evidence>
<keyword evidence="4" id="KW-0238">DNA-binding</keyword>
<dbReference type="GO" id="GO:0006260">
    <property type="term" value="P:DNA replication"/>
    <property type="evidence" value="ECO:0007669"/>
    <property type="project" value="UniProtKB-KW"/>
</dbReference>
<dbReference type="Proteomes" id="UP000503462">
    <property type="component" value="Chromosome 3"/>
</dbReference>
<feature type="signal peptide" evidence="7">
    <location>
        <begin position="1"/>
        <end position="29"/>
    </location>
</feature>
<evidence type="ECO:0000313" key="10">
    <source>
        <dbReference type="Proteomes" id="UP000503462"/>
    </source>
</evidence>
<keyword evidence="5" id="KW-0539">Nucleus</keyword>
<keyword evidence="10" id="KW-1185">Reference proteome</keyword>
<accession>A0A6H0XX68</accession>
<feature type="domain" description="ORC6 first cyclin-like" evidence="8">
    <location>
        <begin position="9"/>
        <end position="92"/>
    </location>
</feature>
<proteinExistence type="inferred from homology"/>
<keyword evidence="3" id="KW-0235">DNA replication</keyword>
<protein>
    <recommendedName>
        <fullName evidence="8">ORC6 first cyclin-like domain-containing protein</fullName>
    </recommendedName>
</protein>
<evidence type="ECO:0000256" key="4">
    <source>
        <dbReference type="ARBA" id="ARBA00023125"/>
    </source>
</evidence>
<dbReference type="Pfam" id="PF05460">
    <property type="entry name" value="ORC6"/>
    <property type="match status" value="1"/>
</dbReference>
<evidence type="ECO:0000259" key="8">
    <source>
        <dbReference type="Pfam" id="PF05460"/>
    </source>
</evidence>
<dbReference type="EMBL" id="CP051141">
    <property type="protein sequence ID" value="QIW99019.1"/>
    <property type="molecule type" value="Genomic_DNA"/>
</dbReference>
<dbReference type="InterPro" id="IPR008721">
    <property type="entry name" value="ORC6_cyclin_first"/>
</dbReference>
<dbReference type="GO" id="GO:0005664">
    <property type="term" value="C:nuclear origin of replication recognition complex"/>
    <property type="evidence" value="ECO:0007669"/>
    <property type="project" value="InterPro"/>
</dbReference>